<protein>
    <submittedName>
        <fullName evidence="2">DNA-binding transcriptional regulator, MarR family</fullName>
    </submittedName>
</protein>
<dbReference type="GO" id="GO:0003677">
    <property type="term" value="F:DNA binding"/>
    <property type="evidence" value="ECO:0007669"/>
    <property type="project" value="UniProtKB-KW"/>
</dbReference>
<organism evidence="2 3">
    <name type="scientific">Micromonospora viridifaciens</name>
    <dbReference type="NCBI Taxonomy" id="1881"/>
    <lineage>
        <taxon>Bacteria</taxon>
        <taxon>Bacillati</taxon>
        <taxon>Actinomycetota</taxon>
        <taxon>Actinomycetes</taxon>
        <taxon>Micromonosporales</taxon>
        <taxon>Micromonosporaceae</taxon>
        <taxon>Micromonospora</taxon>
    </lineage>
</organism>
<accession>A0A1C4YML6</accession>
<dbReference type="GO" id="GO:0003700">
    <property type="term" value="F:DNA-binding transcription factor activity"/>
    <property type="evidence" value="ECO:0007669"/>
    <property type="project" value="InterPro"/>
</dbReference>
<feature type="domain" description="HTH marR-type" evidence="1">
    <location>
        <begin position="51"/>
        <end position="180"/>
    </location>
</feature>
<dbReference type="Gene3D" id="1.10.10.10">
    <property type="entry name" value="Winged helix-like DNA-binding domain superfamily/Winged helix DNA-binding domain"/>
    <property type="match status" value="1"/>
</dbReference>
<dbReference type="PANTHER" id="PTHR33164">
    <property type="entry name" value="TRANSCRIPTIONAL REGULATOR, MARR FAMILY"/>
    <property type="match status" value="1"/>
</dbReference>
<evidence type="ECO:0000313" key="2">
    <source>
        <dbReference type="EMBL" id="SCF21995.1"/>
    </source>
</evidence>
<reference evidence="3" key="1">
    <citation type="submission" date="2016-06" db="EMBL/GenBank/DDBJ databases">
        <authorList>
            <person name="Varghese N."/>
            <person name="Submissions Spin"/>
        </authorList>
    </citation>
    <scope>NUCLEOTIDE SEQUENCE [LARGE SCALE GENOMIC DNA]</scope>
    <source>
        <strain evidence="3">DSM 43909</strain>
    </source>
</reference>
<keyword evidence="3" id="KW-1185">Reference proteome</keyword>
<dbReference type="InterPro" id="IPR000835">
    <property type="entry name" value="HTH_MarR-typ"/>
</dbReference>
<dbReference type="InterPro" id="IPR036390">
    <property type="entry name" value="WH_DNA-bd_sf"/>
</dbReference>
<gene>
    <name evidence="2" type="ORF">GA0074695_4468</name>
</gene>
<dbReference type="InterPro" id="IPR039422">
    <property type="entry name" value="MarR/SlyA-like"/>
</dbReference>
<evidence type="ECO:0000259" key="1">
    <source>
        <dbReference type="PROSITE" id="PS50995"/>
    </source>
</evidence>
<dbReference type="Proteomes" id="UP000198242">
    <property type="component" value="Chromosome I"/>
</dbReference>
<evidence type="ECO:0000313" key="3">
    <source>
        <dbReference type="Proteomes" id="UP000198242"/>
    </source>
</evidence>
<dbReference type="GO" id="GO:0006950">
    <property type="term" value="P:response to stress"/>
    <property type="evidence" value="ECO:0007669"/>
    <property type="project" value="TreeGrafter"/>
</dbReference>
<dbReference type="Pfam" id="PF12802">
    <property type="entry name" value="MarR_2"/>
    <property type="match status" value="1"/>
</dbReference>
<proteinExistence type="predicted"/>
<dbReference type="AlphaFoldDB" id="A0A1C4YML6"/>
<keyword evidence="2" id="KW-0238">DNA-binding</keyword>
<dbReference type="PROSITE" id="PS50995">
    <property type="entry name" value="HTH_MARR_2"/>
    <property type="match status" value="1"/>
</dbReference>
<dbReference type="EMBL" id="LT607411">
    <property type="protein sequence ID" value="SCF21995.1"/>
    <property type="molecule type" value="Genomic_DNA"/>
</dbReference>
<name>A0A1C4YML6_MICVI</name>
<sequence length="197" mass="21174">MRVLHRCPTDRTGAVIGDVVRVLGETGAVRGGVVVGPGLQQSVEELLDLRTVVLCRLLQQSFDAFDEAAAARLGVNRTDLRALDVVLGAGPVTAGELTAALRLSPAATTTVIDRLERSGLVARTRDSTNRRRVLVEATTAARAAEREIYRPVGEAGLHALARYDRAQLEAILDFLTTARRLQQEHAERVAAGPLLIP</sequence>
<dbReference type="SUPFAM" id="SSF46785">
    <property type="entry name" value="Winged helix' DNA-binding domain"/>
    <property type="match status" value="1"/>
</dbReference>
<dbReference type="SMART" id="SM00347">
    <property type="entry name" value="HTH_MARR"/>
    <property type="match status" value="1"/>
</dbReference>
<dbReference type="PANTHER" id="PTHR33164:SF106">
    <property type="entry name" value="TRANSCRIPTIONAL REGULATORY PROTEIN"/>
    <property type="match status" value="1"/>
</dbReference>
<dbReference type="InterPro" id="IPR036388">
    <property type="entry name" value="WH-like_DNA-bd_sf"/>
</dbReference>